<organism evidence="3 4">
    <name type="scientific">Candidatus Borkfalkia faecigallinarum</name>
    <dbReference type="NCBI Taxonomy" id="2838509"/>
    <lineage>
        <taxon>Bacteria</taxon>
        <taxon>Bacillati</taxon>
        <taxon>Bacillota</taxon>
        <taxon>Clostridia</taxon>
        <taxon>Christensenellales</taxon>
        <taxon>Christensenellaceae</taxon>
        <taxon>Candidatus Borkfalkia</taxon>
    </lineage>
</organism>
<keyword evidence="1 2" id="KW-0808">Transferase</keyword>
<feature type="binding site" evidence="2">
    <location>
        <position position="28"/>
    </location>
    <ligand>
        <name>substrate</name>
    </ligand>
</feature>
<dbReference type="Pfam" id="PF01255">
    <property type="entry name" value="Prenyltransf"/>
    <property type="match status" value="1"/>
</dbReference>
<dbReference type="EC" id="2.5.1.-" evidence="2"/>
<comment type="similarity">
    <text evidence="2">Belongs to the UPP synthase family.</text>
</comment>
<dbReference type="AlphaFoldDB" id="A0A9D1VU19"/>
<dbReference type="InterPro" id="IPR036424">
    <property type="entry name" value="UPP_synth-like_sf"/>
</dbReference>
<feature type="binding site" evidence="2">
    <location>
        <position position="20"/>
    </location>
    <ligand>
        <name>substrate</name>
    </ligand>
</feature>
<dbReference type="InterPro" id="IPR001441">
    <property type="entry name" value="UPP_synth-like"/>
</dbReference>
<gene>
    <name evidence="3" type="primary">uppS</name>
    <name evidence="3" type="ORF">H9737_04200</name>
</gene>
<reference evidence="3" key="2">
    <citation type="submission" date="2021-04" db="EMBL/GenBank/DDBJ databases">
        <authorList>
            <person name="Gilroy R."/>
        </authorList>
    </citation>
    <scope>NUCLEOTIDE SEQUENCE</scope>
    <source>
        <strain evidence="3">26628</strain>
    </source>
</reference>
<evidence type="ECO:0000256" key="2">
    <source>
        <dbReference type="HAMAP-Rule" id="MF_01139"/>
    </source>
</evidence>
<feature type="active site" evidence="2">
    <location>
        <position position="15"/>
    </location>
</feature>
<sequence>MRRIKLPAHIALIMDGNGRWAKRRFRPRSYGHRMGVQNMVRICSHAFRLGVRIVTVYALSTENLYRPREELDGLFELIRTYFSKKKDKLLEMGVKINVIGDLTVFPADIRENILRVMDETNGCTDGLFNICLDYGSRQEIVRAVNAAVAQGRFVDEASFSALLQTGGLPDPDLIIRTGGEVRLSNFLLYQAAYSELYFSNKMWPEFSKRDLEKAIENYSARDRRFGNVEEEG</sequence>
<comment type="caution">
    <text evidence="3">The sequence shown here is derived from an EMBL/GenBank/DDBJ whole genome shotgun (WGS) entry which is preliminary data.</text>
</comment>
<name>A0A9D1VU19_9FIRM</name>
<evidence type="ECO:0000313" key="3">
    <source>
        <dbReference type="EMBL" id="HIX46876.1"/>
    </source>
</evidence>
<proteinExistence type="inferred from homology"/>
<evidence type="ECO:0000313" key="4">
    <source>
        <dbReference type="Proteomes" id="UP000824249"/>
    </source>
</evidence>
<dbReference type="GO" id="GO:0016094">
    <property type="term" value="P:polyprenol biosynthetic process"/>
    <property type="evidence" value="ECO:0007669"/>
    <property type="project" value="TreeGrafter"/>
</dbReference>
<feature type="active site" description="Proton acceptor" evidence="2">
    <location>
        <position position="63"/>
    </location>
</feature>
<protein>
    <recommendedName>
        <fullName evidence="2">Isoprenyl transferase</fullName>
        <ecNumber evidence="2">2.5.1.-</ecNumber>
    </recommendedName>
</protein>
<feature type="binding site" evidence="2">
    <location>
        <begin position="60"/>
        <end position="62"/>
    </location>
    <ligand>
        <name>substrate</name>
    </ligand>
</feature>
<feature type="binding site" evidence="2">
    <location>
        <begin position="16"/>
        <end position="19"/>
    </location>
    <ligand>
        <name>substrate</name>
    </ligand>
</feature>
<feature type="binding site" evidence="2">
    <location>
        <begin position="182"/>
        <end position="184"/>
    </location>
    <ligand>
        <name>substrate</name>
    </ligand>
</feature>
<evidence type="ECO:0000256" key="1">
    <source>
        <dbReference type="ARBA" id="ARBA00022679"/>
    </source>
</evidence>
<dbReference type="SUPFAM" id="SSF64005">
    <property type="entry name" value="Undecaprenyl diphosphate synthase"/>
    <property type="match status" value="1"/>
</dbReference>
<comment type="cofactor">
    <cofactor evidence="2">
        <name>Mg(2+)</name>
        <dbReference type="ChEBI" id="CHEBI:18420"/>
    </cofactor>
    <text evidence="2">Binds 2 magnesium ions per subunit.</text>
</comment>
<feature type="binding site" evidence="2">
    <location>
        <position position="32"/>
    </location>
    <ligand>
        <name>substrate</name>
    </ligand>
</feature>
<feature type="binding site" evidence="2">
    <location>
        <position position="66"/>
    </location>
    <ligand>
        <name>substrate</name>
    </ligand>
</feature>
<comment type="caution">
    <text evidence="2">Lacks conserved residue(s) required for the propagation of feature annotation.</text>
</comment>
<keyword evidence="2" id="KW-0479">Metal-binding</keyword>
<dbReference type="CDD" id="cd00475">
    <property type="entry name" value="Cis_IPPS"/>
    <property type="match status" value="1"/>
</dbReference>
<dbReference type="PANTHER" id="PTHR10291">
    <property type="entry name" value="DEHYDRODOLICHYL DIPHOSPHATE SYNTHASE FAMILY MEMBER"/>
    <property type="match status" value="1"/>
</dbReference>
<dbReference type="Proteomes" id="UP000824249">
    <property type="component" value="Unassembled WGS sequence"/>
</dbReference>
<dbReference type="GO" id="GO:0045547">
    <property type="term" value="F:ditrans,polycis-polyprenyl diphosphate synthase [(2E,6E)-farnesyl diphosphate specific] activity"/>
    <property type="evidence" value="ECO:0007669"/>
    <property type="project" value="TreeGrafter"/>
</dbReference>
<feature type="binding site" evidence="2">
    <location>
        <position position="176"/>
    </location>
    <ligand>
        <name>substrate</name>
    </ligand>
</feature>
<reference evidence="3" key="1">
    <citation type="journal article" date="2021" name="PeerJ">
        <title>Extensive microbial diversity within the chicken gut microbiome revealed by metagenomics and culture.</title>
        <authorList>
            <person name="Gilroy R."/>
            <person name="Ravi A."/>
            <person name="Getino M."/>
            <person name="Pursley I."/>
            <person name="Horton D.L."/>
            <person name="Alikhan N.F."/>
            <person name="Baker D."/>
            <person name="Gharbi K."/>
            <person name="Hall N."/>
            <person name="Watson M."/>
            <person name="Adriaenssens E.M."/>
            <person name="Foster-Nyarko E."/>
            <person name="Jarju S."/>
            <person name="Secka A."/>
            <person name="Antonio M."/>
            <person name="Oren A."/>
            <person name="Chaudhuri R.R."/>
            <person name="La Ragione R."/>
            <person name="Hildebrand F."/>
            <person name="Pallen M.J."/>
        </authorList>
    </citation>
    <scope>NUCLEOTIDE SEQUENCE</scope>
    <source>
        <strain evidence="3">26628</strain>
    </source>
</reference>
<feature type="binding site" evidence="2">
    <location>
        <position position="15"/>
    </location>
    <ligand>
        <name>Mg(2+)</name>
        <dbReference type="ChEBI" id="CHEBI:18420"/>
    </ligand>
</feature>
<dbReference type="PANTHER" id="PTHR10291:SF0">
    <property type="entry name" value="DEHYDRODOLICHYL DIPHOSPHATE SYNTHASE 2"/>
    <property type="match status" value="1"/>
</dbReference>
<accession>A0A9D1VU19</accession>
<dbReference type="PROSITE" id="PS01066">
    <property type="entry name" value="UPP_SYNTHASE"/>
    <property type="match status" value="1"/>
</dbReference>
<comment type="subunit">
    <text evidence="2">Homodimer.</text>
</comment>
<feature type="binding site" evidence="2">
    <location>
        <position position="195"/>
    </location>
    <ligand>
        <name>Mg(2+)</name>
        <dbReference type="ChEBI" id="CHEBI:18420"/>
    </ligand>
</feature>
<dbReference type="EMBL" id="DXFD01000061">
    <property type="protein sequence ID" value="HIX46876.1"/>
    <property type="molecule type" value="Genomic_DNA"/>
</dbReference>
<comment type="function">
    <text evidence="2">Catalyzes the condensation of isopentenyl diphosphate (IPP) with allylic pyrophosphates generating different type of terpenoids.</text>
</comment>
<dbReference type="Gene3D" id="3.40.1180.10">
    <property type="entry name" value="Decaprenyl diphosphate synthase-like"/>
    <property type="match status" value="1"/>
</dbReference>
<dbReference type="InterPro" id="IPR018520">
    <property type="entry name" value="UPP_synth-like_CS"/>
</dbReference>
<dbReference type="NCBIfam" id="TIGR00055">
    <property type="entry name" value="uppS"/>
    <property type="match status" value="1"/>
</dbReference>
<dbReference type="GO" id="GO:0000287">
    <property type="term" value="F:magnesium ion binding"/>
    <property type="evidence" value="ECO:0007669"/>
    <property type="project" value="UniProtKB-UniRule"/>
</dbReference>
<keyword evidence="2" id="KW-0460">Magnesium</keyword>
<dbReference type="HAMAP" id="MF_01139">
    <property type="entry name" value="ISPT"/>
    <property type="match status" value="1"/>
</dbReference>